<dbReference type="InterPro" id="IPR036514">
    <property type="entry name" value="SGNH_hydro_sf"/>
</dbReference>
<dbReference type="PANTHER" id="PTHR37981:SF1">
    <property type="entry name" value="SGNH HYDROLASE-TYPE ESTERASE DOMAIN-CONTAINING PROTEIN"/>
    <property type="match status" value="1"/>
</dbReference>
<organism evidence="3 4">
    <name type="scientific">Actinophytocola oryzae</name>
    <dbReference type="NCBI Taxonomy" id="502181"/>
    <lineage>
        <taxon>Bacteria</taxon>
        <taxon>Bacillati</taxon>
        <taxon>Actinomycetota</taxon>
        <taxon>Actinomycetes</taxon>
        <taxon>Pseudonocardiales</taxon>
        <taxon>Pseudonocardiaceae</taxon>
    </lineage>
</organism>
<evidence type="ECO:0000256" key="1">
    <source>
        <dbReference type="PIRSR" id="PIRSR637460-2"/>
    </source>
</evidence>
<feature type="chain" id="PRO_5039521665" evidence="2">
    <location>
        <begin position="24"/>
        <end position="385"/>
    </location>
</feature>
<evidence type="ECO:0000313" key="3">
    <source>
        <dbReference type="EMBL" id="TDV53541.1"/>
    </source>
</evidence>
<name>A0A4V6Q6W7_9PSEU</name>
<dbReference type="SUPFAM" id="SSF52266">
    <property type="entry name" value="SGNH hydrolase"/>
    <property type="match status" value="1"/>
</dbReference>
<dbReference type="Proteomes" id="UP000294927">
    <property type="component" value="Unassembled WGS sequence"/>
</dbReference>
<reference evidence="3 4" key="1">
    <citation type="submission" date="2019-03" db="EMBL/GenBank/DDBJ databases">
        <title>Genomic Encyclopedia of Archaeal and Bacterial Type Strains, Phase II (KMG-II): from individual species to whole genera.</title>
        <authorList>
            <person name="Goeker M."/>
        </authorList>
    </citation>
    <scope>NUCLEOTIDE SEQUENCE [LARGE SCALE GENOMIC DNA]</scope>
    <source>
        <strain evidence="3 4">DSM 45499</strain>
    </source>
</reference>
<proteinExistence type="predicted"/>
<dbReference type="EMBL" id="SOCP01000004">
    <property type="protein sequence ID" value="TDV53541.1"/>
    <property type="molecule type" value="Genomic_DNA"/>
</dbReference>
<gene>
    <name evidence="3" type="ORF">CLV71_1049</name>
</gene>
<dbReference type="InterPro" id="IPR037460">
    <property type="entry name" value="SEST-like"/>
</dbReference>
<evidence type="ECO:0000256" key="2">
    <source>
        <dbReference type="SAM" id="SignalP"/>
    </source>
</evidence>
<dbReference type="AlphaFoldDB" id="A0A4V6Q6W7"/>
<comment type="caution">
    <text evidence="3">The sequence shown here is derived from an EMBL/GenBank/DDBJ whole genome shotgun (WGS) entry which is preliminary data.</text>
</comment>
<dbReference type="PANTHER" id="PTHR37981">
    <property type="entry name" value="LIPASE 2"/>
    <property type="match status" value="1"/>
</dbReference>
<dbReference type="Gene3D" id="3.40.50.1110">
    <property type="entry name" value="SGNH hydrolase"/>
    <property type="match status" value="1"/>
</dbReference>
<sequence>MLARVTAVAVSVALAATATPALAEADSRADLPSAIVSMGDSFISGEAGRWRGNGLTHYPGSRWGTDLAAYDCNSGESWCYHDPARVYGASYDNGCHRSDVAEITHVPSVTVGGVSYPVAPENRVNLACSGATTEAIDTTPFKDPTTQADQLATLAETRRIRLITVSVGGNDIDFAGIIFGCVAAFTEGSSEHCMTTYGPELPARVLTMADNIRRAVGSIRTVMRDAGYADGDYRLVLQSYPAPIPASAENRYVATDWSRWNEGGCPFYDDDSDWAHDTVLPLIAEAIEGVTGADTGTEFLELRHAFDGHEVCAKGVTQATEDNTLKNPLPMAESEWIRWIGVPYLSQGQEQEYAHPNRYGQLALGRCLSALAAATATTHTCEGPA</sequence>
<dbReference type="OrthoDB" id="3882626at2"/>
<feature type="disulfide bond" evidence="1">
    <location>
        <begin position="181"/>
        <end position="193"/>
    </location>
</feature>
<evidence type="ECO:0000313" key="4">
    <source>
        <dbReference type="Proteomes" id="UP000294927"/>
    </source>
</evidence>
<feature type="signal peptide" evidence="2">
    <location>
        <begin position="1"/>
        <end position="23"/>
    </location>
</feature>
<keyword evidence="4" id="KW-1185">Reference proteome</keyword>
<keyword evidence="1" id="KW-1015">Disulfide bond</keyword>
<keyword evidence="3" id="KW-0378">Hydrolase</keyword>
<dbReference type="GO" id="GO:0006629">
    <property type="term" value="P:lipid metabolic process"/>
    <property type="evidence" value="ECO:0007669"/>
    <property type="project" value="TreeGrafter"/>
</dbReference>
<dbReference type="GO" id="GO:0016788">
    <property type="term" value="F:hydrolase activity, acting on ester bonds"/>
    <property type="evidence" value="ECO:0007669"/>
    <property type="project" value="InterPro"/>
</dbReference>
<keyword evidence="2" id="KW-0732">Signal</keyword>
<protein>
    <submittedName>
        <fullName evidence="3">GDSL-like lipase/acylhydrolase family protein</fullName>
    </submittedName>
</protein>
<accession>A0A4V6Q6W7</accession>